<protein>
    <submittedName>
        <fullName evidence="1">WD40 domain-containing protein</fullName>
    </submittedName>
</protein>
<comment type="caution">
    <text evidence="1">The sequence shown here is derived from an EMBL/GenBank/DDBJ whole genome shotgun (WGS) entry which is preliminary data.</text>
</comment>
<name>L8WC56_THACA</name>
<dbReference type="OrthoDB" id="538223at2759"/>
<dbReference type="EMBL" id="AFRT01005430">
    <property type="protein sequence ID" value="ELU35751.1"/>
    <property type="molecule type" value="Genomic_DNA"/>
</dbReference>
<dbReference type="HOGENOM" id="CLU_1696687_0_0_1"/>
<reference evidence="1 2" key="1">
    <citation type="journal article" date="2013" name="Nat. Commun.">
        <title>The evolution and pathogenic mechanisms of the rice sheath blight pathogen.</title>
        <authorList>
            <person name="Zheng A."/>
            <person name="Lin R."/>
            <person name="Xu L."/>
            <person name="Qin P."/>
            <person name="Tang C."/>
            <person name="Ai P."/>
            <person name="Zhang D."/>
            <person name="Liu Y."/>
            <person name="Sun Z."/>
            <person name="Feng H."/>
            <person name="Wang Y."/>
            <person name="Chen Y."/>
            <person name="Liang X."/>
            <person name="Fu R."/>
            <person name="Li Q."/>
            <person name="Zhang J."/>
            <person name="Yu X."/>
            <person name="Xie Z."/>
            <person name="Ding L."/>
            <person name="Guan P."/>
            <person name="Tang J."/>
            <person name="Liang Y."/>
            <person name="Wang S."/>
            <person name="Deng Q."/>
            <person name="Li S."/>
            <person name="Zhu J."/>
            <person name="Wang L."/>
            <person name="Liu H."/>
            <person name="Li P."/>
        </authorList>
    </citation>
    <scope>NUCLEOTIDE SEQUENCE [LARGE SCALE GENOMIC DNA]</scope>
    <source>
        <strain evidence="2">AG-1 IA</strain>
    </source>
</reference>
<dbReference type="AlphaFoldDB" id="L8WC56"/>
<dbReference type="InterPro" id="IPR015943">
    <property type="entry name" value="WD40/YVTN_repeat-like_dom_sf"/>
</dbReference>
<dbReference type="InterPro" id="IPR011047">
    <property type="entry name" value="Quinoprotein_ADH-like_sf"/>
</dbReference>
<accession>L8WC56</accession>
<organism evidence="1 2">
    <name type="scientific">Thanatephorus cucumeris (strain AG1-IA)</name>
    <name type="common">Rice sheath blight fungus</name>
    <name type="synonym">Rhizoctonia solani</name>
    <dbReference type="NCBI Taxonomy" id="983506"/>
    <lineage>
        <taxon>Eukaryota</taxon>
        <taxon>Fungi</taxon>
        <taxon>Dikarya</taxon>
        <taxon>Basidiomycota</taxon>
        <taxon>Agaricomycotina</taxon>
        <taxon>Agaricomycetes</taxon>
        <taxon>Cantharellales</taxon>
        <taxon>Ceratobasidiaceae</taxon>
        <taxon>Rhizoctonia</taxon>
        <taxon>Rhizoctonia solani AG-1</taxon>
    </lineage>
</organism>
<sequence>MEGMSLKRALDKGMSMLSALKPWVTVRHFNRALLSDSWIFVSKYAAGSVSPSTPHIYISALALCHPTSSVYKQYRGRAQELLRLEGFAVEQSQTSLLATWQMPSQAVSLAFSPDGSRFAIGFGDGTVQAFHAHDGTVHSHQMDCCLPLVLTTGQS</sequence>
<evidence type="ECO:0000313" key="2">
    <source>
        <dbReference type="Proteomes" id="UP000011668"/>
    </source>
</evidence>
<keyword evidence="2" id="KW-1185">Reference proteome</keyword>
<dbReference type="SUPFAM" id="SSF50998">
    <property type="entry name" value="Quinoprotein alcohol dehydrogenase-like"/>
    <property type="match status" value="1"/>
</dbReference>
<gene>
    <name evidence="1" type="ORF">AG1IA_10219</name>
</gene>
<dbReference type="Proteomes" id="UP000011668">
    <property type="component" value="Unassembled WGS sequence"/>
</dbReference>
<evidence type="ECO:0000313" key="1">
    <source>
        <dbReference type="EMBL" id="ELU35751.1"/>
    </source>
</evidence>
<dbReference type="Gene3D" id="2.130.10.10">
    <property type="entry name" value="YVTN repeat-like/Quinoprotein amine dehydrogenase"/>
    <property type="match status" value="1"/>
</dbReference>
<proteinExistence type="predicted"/>